<dbReference type="SUPFAM" id="SSF52540">
    <property type="entry name" value="P-loop containing nucleoside triphosphate hydrolases"/>
    <property type="match status" value="1"/>
</dbReference>
<gene>
    <name evidence="2" type="ORF">SR882_10465</name>
</gene>
<accession>A0ABZ0YWM7</accession>
<dbReference type="PANTHER" id="PTHR35894:SF5">
    <property type="entry name" value="MU-LIKE PROPHAGE FLUMU DNA TRANSPOSITION PROTEIN B"/>
    <property type="match status" value="1"/>
</dbReference>
<keyword evidence="2" id="KW-0067">ATP-binding</keyword>
<name>A0ABZ0YWM7_9GAMM</name>
<proteinExistence type="predicted"/>
<dbReference type="RefSeq" id="WP_322521188.1">
    <property type="nucleotide sequence ID" value="NZ_CP140153.1"/>
</dbReference>
<protein>
    <submittedName>
        <fullName evidence="2">ATP-binding protein</fullName>
    </submittedName>
</protein>
<evidence type="ECO:0000313" key="2">
    <source>
        <dbReference type="EMBL" id="WQH16173.1"/>
    </source>
</evidence>
<dbReference type="GO" id="GO:0005524">
    <property type="term" value="F:ATP binding"/>
    <property type="evidence" value="ECO:0007669"/>
    <property type="project" value="UniProtKB-KW"/>
</dbReference>
<organism evidence="2 3">
    <name type="scientific">Guyparkeria halophila</name>
    <dbReference type="NCBI Taxonomy" id="47960"/>
    <lineage>
        <taxon>Bacteria</taxon>
        <taxon>Pseudomonadati</taxon>
        <taxon>Pseudomonadota</taxon>
        <taxon>Gammaproteobacteria</taxon>
        <taxon>Chromatiales</taxon>
        <taxon>Thioalkalibacteraceae</taxon>
        <taxon>Guyparkeria</taxon>
    </lineage>
</organism>
<evidence type="ECO:0000259" key="1">
    <source>
        <dbReference type="Pfam" id="PF13401"/>
    </source>
</evidence>
<dbReference type="InterPro" id="IPR049945">
    <property type="entry name" value="AAA_22"/>
</dbReference>
<keyword evidence="3" id="KW-1185">Reference proteome</keyword>
<sequence>MSVASEILPQQSATPIAPLQNVVLMWQALDGAMNRPEHLPGMVAVYGPSGVGKSMAAAWSANKSRAYYVELRSTWTKKAMIEALAREMGMPPARTIYQGVDQIAEQLALSGRPLIVDEADYLVKKSNVEMIRDIYESSHGTILLIGEENLPQKLGRWERFHNRILDWVPAQLCSLDDAQAMAAAYERVRIELDLLEEVLRQSHGITRRVAVNLHKIASVARTEGWDSIDRARWGKRGFYTGQAPVRGR</sequence>
<feature type="domain" description="ORC1/DEAH AAA+ ATPase" evidence="1">
    <location>
        <begin position="40"/>
        <end position="154"/>
    </location>
</feature>
<dbReference type="Proteomes" id="UP001327459">
    <property type="component" value="Chromosome"/>
</dbReference>
<dbReference type="EMBL" id="CP140153">
    <property type="protein sequence ID" value="WQH16173.1"/>
    <property type="molecule type" value="Genomic_DNA"/>
</dbReference>
<dbReference type="InterPro" id="IPR052026">
    <property type="entry name" value="ExeA_AAA_ATPase_DNA-bind"/>
</dbReference>
<keyword evidence="2" id="KW-0547">Nucleotide-binding</keyword>
<dbReference type="Gene3D" id="3.40.50.300">
    <property type="entry name" value="P-loop containing nucleotide triphosphate hydrolases"/>
    <property type="match status" value="1"/>
</dbReference>
<evidence type="ECO:0000313" key="3">
    <source>
        <dbReference type="Proteomes" id="UP001327459"/>
    </source>
</evidence>
<dbReference type="InterPro" id="IPR027417">
    <property type="entry name" value="P-loop_NTPase"/>
</dbReference>
<reference evidence="2 3" key="1">
    <citation type="submission" date="2023-11" db="EMBL/GenBank/DDBJ databases">
        <title>MicrobeMod: A computational toolkit for identifying prokaryotic methylation and restriction-modification with nanopore sequencing.</title>
        <authorList>
            <person name="Crits-Christoph A."/>
            <person name="Kang S.C."/>
            <person name="Lee H."/>
            <person name="Ostrov N."/>
        </authorList>
    </citation>
    <scope>NUCLEOTIDE SEQUENCE [LARGE SCALE GENOMIC DNA]</scope>
    <source>
        <strain evidence="2 3">ATCC 49870</strain>
    </source>
</reference>
<dbReference type="Pfam" id="PF13401">
    <property type="entry name" value="AAA_22"/>
    <property type="match status" value="1"/>
</dbReference>
<dbReference type="PANTHER" id="PTHR35894">
    <property type="entry name" value="GENERAL SECRETION PATHWAY PROTEIN A-RELATED"/>
    <property type="match status" value="1"/>
</dbReference>